<reference evidence="1" key="2">
    <citation type="journal article" date="2022" name="New Phytol.">
        <title>Evolutionary transition to the ectomycorrhizal habit in the genomes of a hyperdiverse lineage of mushroom-forming fungi.</title>
        <authorList>
            <person name="Looney B."/>
            <person name="Miyauchi S."/>
            <person name="Morin E."/>
            <person name="Drula E."/>
            <person name="Courty P.E."/>
            <person name="Kohler A."/>
            <person name="Kuo A."/>
            <person name="LaButti K."/>
            <person name="Pangilinan J."/>
            <person name="Lipzen A."/>
            <person name="Riley R."/>
            <person name="Andreopoulos W."/>
            <person name="He G."/>
            <person name="Johnson J."/>
            <person name="Nolan M."/>
            <person name="Tritt A."/>
            <person name="Barry K.W."/>
            <person name="Grigoriev I.V."/>
            <person name="Nagy L.G."/>
            <person name="Hibbett D."/>
            <person name="Henrissat B."/>
            <person name="Matheny P.B."/>
            <person name="Labbe J."/>
            <person name="Martin F.M."/>
        </authorList>
    </citation>
    <scope>NUCLEOTIDE SEQUENCE</scope>
    <source>
        <strain evidence="1">FP105234-sp</strain>
    </source>
</reference>
<accession>A0ACB8RD83</accession>
<comment type="caution">
    <text evidence="1">The sequence shown here is derived from an EMBL/GenBank/DDBJ whole genome shotgun (WGS) entry which is preliminary data.</text>
</comment>
<dbReference type="Proteomes" id="UP000814033">
    <property type="component" value="Unassembled WGS sequence"/>
</dbReference>
<evidence type="ECO:0000313" key="2">
    <source>
        <dbReference type="Proteomes" id="UP000814033"/>
    </source>
</evidence>
<dbReference type="EMBL" id="MU276085">
    <property type="protein sequence ID" value="KAI0042079.1"/>
    <property type="molecule type" value="Genomic_DNA"/>
</dbReference>
<protein>
    <submittedName>
        <fullName evidence="1">Uncharacterized protein</fullName>
    </submittedName>
</protein>
<sequence length="395" mass="43868">MPLDPSILDRKPSQRTPEFLPGPGAYVFFTIDPLASVEALVDPEADKEARVLSPKTYVGYVGHYHGLPTPDLRCNKCGIVLLSRGLPEADETRGIEESMCVAVGLSEHPTGRAPMLPNPPLPWSNVYHHIYGSIVVRIGSCEGTNSETCPQISDADIVGTSSALNKDNRRIVDLMLRNRGAESTPATKPPLPPLFSEQSNEINAAADADSDSDDDEEEEGEEKGEGLPFEVMEIVERCLLGVEDEKDKFVPVARYSTDWKTVREFSDAKHVHEEIQAINRIIAESQERRRAEEREQETKADCLHSEQRLIDDIALNEGAEVNIPPVRRGPPRRAKTVAQALRTETAKAKEAASKKTHVSHKKAPKPTEQLRKRRMDGSIQSSLQDPRPRKARRLT</sequence>
<organism evidence="1 2">
    <name type="scientific">Auriscalpium vulgare</name>
    <dbReference type="NCBI Taxonomy" id="40419"/>
    <lineage>
        <taxon>Eukaryota</taxon>
        <taxon>Fungi</taxon>
        <taxon>Dikarya</taxon>
        <taxon>Basidiomycota</taxon>
        <taxon>Agaricomycotina</taxon>
        <taxon>Agaricomycetes</taxon>
        <taxon>Russulales</taxon>
        <taxon>Auriscalpiaceae</taxon>
        <taxon>Auriscalpium</taxon>
    </lineage>
</organism>
<proteinExistence type="predicted"/>
<name>A0ACB8RD83_9AGAM</name>
<evidence type="ECO:0000313" key="1">
    <source>
        <dbReference type="EMBL" id="KAI0042079.1"/>
    </source>
</evidence>
<gene>
    <name evidence="1" type="ORF">FA95DRAFT_1682777</name>
</gene>
<keyword evidence="2" id="KW-1185">Reference proteome</keyword>
<reference evidence="1" key="1">
    <citation type="submission" date="2021-02" db="EMBL/GenBank/DDBJ databases">
        <authorList>
            <consortium name="DOE Joint Genome Institute"/>
            <person name="Ahrendt S."/>
            <person name="Looney B.P."/>
            <person name="Miyauchi S."/>
            <person name="Morin E."/>
            <person name="Drula E."/>
            <person name="Courty P.E."/>
            <person name="Chicoki N."/>
            <person name="Fauchery L."/>
            <person name="Kohler A."/>
            <person name="Kuo A."/>
            <person name="Labutti K."/>
            <person name="Pangilinan J."/>
            <person name="Lipzen A."/>
            <person name="Riley R."/>
            <person name="Andreopoulos W."/>
            <person name="He G."/>
            <person name="Johnson J."/>
            <person name="Barry K.W."/>
            <person name="Grigoriev I.V."/>
            <person name="Nagy L."/>
            <person name="Hibbett D."/>
            <person name="Henrissat B."/>
            <person name="Matheny P.B."/>
            <person name="Labbe J."/>
            <person name="Martin F."/>
        </authorList>
    </citation>
    <scope>NUCLEOTIDE SEQUENCE</scope>
    <source>
        <strain evidence="1">FP105234-sp</strain>
    </source>
</reference>